<protein>
    <submittedName>
        <fullName evidence="4">Flavin reductase (DIM6/NTAB) family NADH-FMN oxidoreductase RutF</fullName>
    </submittedName>
</protein>
<keyword evidence="2" id="KW-0560">Oxidoreductase</keyword>
<dbReference type="PANTHER" id="PTHR30466:SF11">
    <property type="entry name" value="FLAVIN-DEPENDENT MONOOXYGENASE, REDUCTASE SUBUNIT HSAB"/>
    <property type="match status" value="1"/>
</dbReference>
<gene>
    <name evidence="4" type="ORF">C8E87_0411</name>
</gene>
<keyword evidence="5" id="KW-1185">Reference proteome</keyword>
<feature type="domain" description="Flavin reductase like" evidence="3">
    <location>
        <begin position="17"/>
        <end position="162"/>
    </location>
</feature>
<accession>A0A4V6PST7</accession>
<comment type="caution">
    <text evidence="4">The sequence shown here is derived from an EMBL/GenBank/DDBJ whole genome shotgun (WGS) entry which is preliminary data.</text>
</comment>
<dbReference type="Pfam" id="PF01613">
    <property type="entry name" value="Flavin_Reduct"/>
    <property type="match status" value="1"/>
</dbReference>
<dbReference type="OrthoDB" id="9792858at2"/>
<dbReference type="InterPro" id="IPR002563">
    <property type="entry name" value="Flavin_Rdtase-like_dom"/>
</dbReference>
<organism evidence="4 5">
    <name type="scientific">Paractinoplanes brasiliensis</name>
    <dbReference type="NCBI Taxonomy" id="52695"/>
    <lineage>
        <taxon>Bacteria</taxon>
        <taxon>Bacillati</taxon>
        <taxon>Actinomycetota</taxon>
        <taxon>Actinomycetes</taxon>
        <taxon>Micromonosporales</taxon>
        <taxon>Micromonosporaceae</taxon>
        <taxon>Paractinoplanes</taxon>
    </lineage>
</organism>
<evidence type="ECO:0000313" key="4">
    <source>
        <dbReference type="EMBL" id="TDO36828.1"/>
    </source>
</evidence>
<reference evidence="4 5" key="1">
    <citation type="submission" date="2019-03" db="EMBL/GenBank/DDBJ databases">
        <title>Sequencing the genomes of 1000 actinobacteria strains.</title>
        <authorList>
            <person name="Klenk H.-P."/>
        </authorList>
    </citation>
    <scope>NUCLEOTIDE SEQUENCE [LARGE SCALE GENOMIC DNA]</scope>
    <source>
        <strain evidence="4 5">DSM 43805</strain>
    </source>
</reference>
<dbReference type="EMBL" id="SNWR01000001">
    <property type="protein sequence ID" value="TDO36828.1"/>
    <property type="molecule type" value="Genomic_DNA"/>
</dbReference>
<name>A0A4V6PST7_9ACTN</name>
<dbReference type="GO" id="GO:0010181">
    <property type="term" value="F:FMN binding"/>
    <property type="evidence" value="ECO:0007669"/>
    <property type="project" value="InterPro"/>
</dbReference>
<dbReference type="InterPro" id="IPR012349">
    <property type="entry name" value="Split_barrel_FMN-bd"/>
</dbReference>
<sequence>MTLTAHRSDPELIRSAFGRFPSGVVALAADTGGDPAVLVASSFTVGVSLDPPLVLFAVRNESSTWPRMRGSRRIGVSLLSADQAELCRRLAGRDWTARFGEEPIERTPEGALLFAGSPLWLDCSVFGEIPAGDHRVVLLEVHQFWQDNALDPLIFHGSAFRRLEAA</sequence>
<dbReference type="RefSeq" id="WP_133871532.1">
    <property type="nucleotide sequence ID" value="NZ_BOMD01000071.1"/>
</dbReference>
<dbReference type="SUPFAM" id="SSF50475">
    <property type="entry name" value="FMN-binding split barrel"/>
    <property type="match status" value="1"/>
</dbReference>
<comment type="similarity">
    <text evidence="1">Belongs to the non-flavoprotein flavin reductase family.</text>
</comment>
<evidence type="ECO:0000259" key="3">
    <source>
        <dbReference type="SMART" id="SM00903"/>
    </source>
</evidence>
<dbReference type="AlphaFoldDB" id="A0A4V6PST7"/>
<proteinExistence type="inferred from homology"/>
<dbReference type="GO" id="GO:0042602">
    <property type="term" value="F:riboflavin reductase (NADPH) activity"/>
    <property type="evidence" value="ECO:0007669"/>
    <property type="project" value="TreeGrafter"/>
</dbReference>
<dbReference type="SMART" id="SM00903">
    <property type="entry name" value="Flavin_Reduct"/>
    <property type="match status" value="1"/>
</dbReference>
<dbReference type="Gene3D" id="2.30.110.10">
    <property type="entry name" value="Electron Transport, Fmn-binding Protein, Chain A"/>
    <property type="match status" value="1"/>
</dbReference>
<evidence type="ECO:0000256" key="1">
    <source>
        <dbReference type="ARBA" id="ARBA00008898"/>
    </source>
</evidence>
<evidence type="ECO:0000313" key="5">
    <source>
        <dbReference type="Proteomes" id="UP000294901"/>
    </source>
</evidence>
<dbReference type="PANTHER" id="PTHR30466">
    <property type="entry name" value="FLAVIN REDUCTASE"/>
    <property type="match status" value="1"/>
</dbReference>
<dbReference type="Proteomes" id="UP000294901">
    <property type="component" value="Unassembled WGS sequence"/>
</dbReference>
<evidence type="ECO:0000256" key="2">
    <source>
        <dbReference type="ARBA" id="ARBA00023002"/>
    </source>
</evidence>
<dbReference type="InterPro" id="IPR050268">
    <property type="entry name" value="NADH-dep_flavin_reductase"/>
</dbReference>